<dbReference type="OrthoDB" id="9796789at2"/>
<evidence type="ECO:0000259" key="6">
    <source>
        <dbReference type="Pfam" id="PF00700"/>
    </source>
</evidence>
<keyword evidence="7" id="KW-0969">Cilium</keyword>
<comment type="subcellular location">
    <subcellularLocation>
        <location evidence="4">Secreted</location>
    </subcellularLocation>
    <subcellularLocation>
        <location evidence="4">Bacterial flagellum</location>
    </subcellularLocation>
</comment>
<dbReference type="InterPro" id="IPR042187">
    <property type="entry name" value="Flagellin_C_sub2"/>
</dbReference>
<sequence length="285" mass="31571">MRLNQNMQSLNVYRNYKKSLTLNASALNKITTGSKINSAKDNPNKLGVSEGLRIQIRSLQMAERNIQDGVSMMQATDGSINSIGESLLRIKELTVQANGVAVDDDLKVIQTEIDHIKAQINQTAETSEFNGVKLLNSERVTNNNYPKVLKHTVGANTNEDMNIPIFNLTTDVLSDKEGNTLEGLDVTDKSNDEVNMQIIDAAMATVNSVRSRYGAIQNRMETSATNLTGTSSNLEKAESRIRDTDIALEMAEYARTSILQETSIALMQQTNNFPKDILRVLENMK</sequence>
<gene>
    <name evidence="7" type="ORF">E5347_02920</name>
</gene>
<dbReference type="InterPro" id="IPR001492">
    <property type="entry name" value="Flagellin"/>
</dbReference>
<dbReference type="Pfam" id="PF00669">
    <property type="entry name" value="Flagellin_N"/>
    <property type="match status" value="1"/>
</dbReference>
<organism evidence="7 8">
    <name type="scientific">Clostridium sartagoforme</name>
    <dbReference type="NCBI Taxonomy" id="84031"/>
    <lineage>
        <taxon>Bacteria</taxon>
        <taxon>Bacillati</taxon>
        <taxon>Bacillota</taxon>
        <taxon>Clostridia</taxon>
        <taxon>Eubacteriales</taxon>
        <taxon>Clostridiaceae</taxon>
        <taxon>Clostridium</taxon>
    </lineage>
</organism>
<evidence type="ECO:0000313" key="8">
    <source>
        <dbReference type="Proteomes" id="UP000306888"/>
    </source>
</evidence>
<accession>A0A4S2DNT7</accession>
<evidence type="ECO:0000256" key="3">
    <source>
        <dbReference type="ARBA" id="ARBA00023143"/>
    </source>
</evidence>
<evidence type="ECO:0000256" key="1">
    <source>
        <dbReference type="ARBA" id="ARBA00005709"/>
    </source>
</evidence>
<dbReference type="RefSeq" id="WP_136004463.1">
    <property type="nucleotide sequence ID" value="NZ_SRYR01000001.1"/>
</dbReference>
<comment type="function">
    <text evidence="4">Flagellin is the subunit protein which polymerizes to form the filaments of bacterial flagella.</text>
</comment>
<dbReference type="PANTHER" id="PTHR42792:SF2">
    <property type="entry name" value="FLAGELLIN"/>
    <property type="match status" value="1"/>
</dbReference>
<dbReference type="InterPro" id="IPR046358">
    <property type="entry name" value="Flagellin_C"/>
</dbReference>
<comment type="similarity">
    <text evidence="1 4">Belongs to the bacterial flagellin family.</text>
</comment>
<keyword evidence="4" id="KW-0964">Secreted</keyword>
<evidence type="ECO:0000259" key="5">
    <source>
        <dbReference type="Pfam" id="PF00669"/>
    </source>
</evidence>
<name>A0A4S2DNT7_9CLOT</name>
<dbReference type="AlphaFoldDB" id="A0A4S2DNT7"/>
<evidence type="ECO:0000256" key="4">
    <source>
        <dbReference type="RuleBase" id="RU362073"/>
    </source>
</evidence>
<dbReference type="Proteomes" id="UP000306888">
    <property type="component" value="Unassembled WGS sequence"/>
</dbReference>
<evidence type="ECO:0000313" key="7">
    <source>
        <dbReference type="EMBL" id="TGY43785.1"/>
    </source>
</evidence>
<protein>
    <recommendedName>
        <fullName evidence="2 4">Flagellin</fullName>
    </recommendedName>
</protein>
<proteinExistence type="inferred from homology"/>
<keyword evidence="8" id="KW-1185">Reference proteome</keyword>
<reference evidence="7 8" key="1">
    <citation type="submission" date="2019-04" db="EMBL/GenBank/DDBJ databases">
        <title>Microbes associate with the intestines of laboratory mice.</title>
        <authorList>
            <person name="Navarre W."/>
            <person name="Wong E."/>
            <person name="Huang K."/>
            <person name="Tropini C."/>
            <person name="Ng K."/>
            <person name="Yu B."/>
        </authorList>
    </citation>
    <scope>NUCLEOTIDE SEQUENCE [LARGE SCALE GENOMIC DNA]</scope>
    <source>
        <strain evidence="7 8">NM50_B9-20</strain>
    </source>
</reference>
<evidence type="ECO:0000256" key="2">
    <source>
        <dbReference type="ARBA" id="ARBA00020110"/>
    </source>
</evidence>
<dbReference type="Gene3D" id="1.20.1330.10">
    <property type="entry name" value="f41 fragment of flagellin, N-terminal domain"/>
    <property type="match status" value="1"/>
</dbReference>
<dbReference type="GO" id="GO:0005576">
    <property type="term" value="C:extracellular region"/>
    <property type="evidence" value="ECO:0007669"/>
    <property type="project" value="UniProtKB-SubCell"/>
</dbReference>
<dbReference type="GO" id="GO:0005198">
    <property type="term" value="F:structural molecule activity"/>
    <property type="evidence" value="ECO:0007669"/>
    <property type="project" value="UniProtKB-UniRule"/>
</dbReference>
<comment type="caution">
    <text evidence="7">The sequence shown here is derived from an EMBL/GenBank/DDBJ whole genome shotgun (WGS) entry which is preliminary data.</text>
</comment>
<dbReference type="Pfam" id="PF00700">
    <property type="entry name" value="Flagellin_C"/>
    <property type="match status" value="1"/>
</dbReference>
<keyword evidence="7" id="KW-0966">Cell projection</keyword>
<dbReference type="PANTHER" id="PTHR42792">
    <property type="entry name" value="FLAGELLIN"/>
    <property type="match status" value="1"/>
</dbReference>
<dbReference type="GO" id="GO:0009288">
    <property type="term" value="C:bacterial-type flagellum"/>
    <property type="evidence" value="ECO:0007669"/>
    <property type="project" value="UniProtKB-SubCell"/>
</dbReference>
<dbReference type="PRINTS" id="PR00207">
    <property type="entry name" value="FLAGELLIN"/>
</dbReference>
<keyword evidence="3 4" id="KW-0975">Bacterial flagellum</keyword>
<feature type="domain" description="Flagellin N-terminal" evidence="5">
    <location>
        <begin position="4"/>
        <end position="136"/>
    </location>
</feature>
<dbReference type="InterPro" id="IPR001029">
    <property type="entry name" value="Flagellin_N"/>
</dbReference>
<feature type="domain" description="Flagellin C-terminal" evidence="6">
    <location>
        <begin position="196"/>
        <end position="281"/>
    </location>
</feature>
<keyword evidence="7" id="KW-0282">Flagellum</keyword>
<dbReference type="Gene3D" id="6.10.10.10">
    <property type="entry name" value="Flagellar export chaperone, C-terminal domain"/>
    <property type="match status" value="1"/>
</dbReference>
<dbReference type="EMBL" id="SRYR01000001">
    <property type="protein sequence ID" value="TGY43785.1"/>
    <property type="molecule type" value="Genomic_DNA"/>
</dbReference>
<dbReference type="SUPFAM" id="SSF64518">
    <property type="entry name" value="Phase 1 flagellin"/>
    <property type="match status" value="1"/>
</dbReference>